<keyword evidence="2" id="KW-1185">Reference proteome</keyword>
<accession>A0ABU5BN05</accession>
<protein>
    <submittedName>
        <fullName evidence="1">Uncharacterized protein</fullName>
    </submittedName>
</protein>
<comment type="caution">
    <text evidence="1">The sequence shown here is derived from an EMBL/GenBank/DDBJ whole genome shotgun (WGS) entry which is preliminary data.</text>
</comment>
<dbReference type="Proteomes" id="UP001287024">
    <property type="component" value="Unassembled WGS sequence"/>
</dbReference>
<dbReference type="EMBL" id="JASFAG010000002">
    <property type="protein sequence ID" value="MDX9678061.1"/>
    <property type="molecule type" value="Genomic_DNA"/>
</dbReference>
<reference evidence="1 2" key="1">
    <citation type="submission" date="2023-05" db="EMBL/GenBank/DDBJ databases">
        <title>Siderophore-mediated competition between Bacillus subtilis and Pseudomonas marginalis.</title>
        <authorList>
            <person name="Lyng M."/>
            <person name="Joergensen J.P.B."/>
            <person name="Schostag M.D."/>
            <person name="Jarmusch S.A."/>
            <person name="Aguilar D.K.C."/>
            <person name="Andrade C.N.L."/>
            <person name="Kovacs A.T."/>
        </authorList>
    </citation>
    <scope>NUCLEOTIDE SEQUENCE [LARGE SCALE GENOMIC DNA]</scope>
    <source>
        <strain evidence="1 2">P8_72</strain>
    </source>
</reference>
<name>A0ABU5BN05_9PSED</name>
<evidence type="ECO:0000313" key="2">
    <source>
        <dbReference type="Proteomes" id="UP001287024"/>
    </source>
</evidence>
<organism evidence="1 2">
    <name type="scientific">Pseudomonas zeae</name>
    <dbReference type="NCBI Taxonomy" id="2745510"/>
    <lineage>
        <taxon>Bacteria</taxon>
        <taxon>Pseudomonadati</taxon>
        <taxon>Pseudomonadota</taxon>
        <taxon>Gammaproteobacteria</taxon>
        <taxon>Pseudomonadales</taxon>
        <taxon>Pseudomonadaceae</taxon>
        <taxon>Pseudomonas</taxon>
    </lineage>
</organism>
<gene>
    <name evidence="1" type="ORF">QMK45_19330</name>
</gene>
<dbReference type="RefSeq" id="WP_320336993.1">
    <property type="nucleotide sequence ID" value="NZ_JASFAG010000002.1"/>
</dbReference>
<sequence length="57" mass="6172">MTFTARVYPPQMIQALALAGGATWSSLLMAVEGDASVREQSRETFRLLPDMLSVGPC</sequence>
<proteinExistence type="predicted"/>
<evidence type="ECO:0000313" key="1">
    <source>
        <dbReference type="EMBL" id="MDX9678061.1"/>
    </source>
</evidence>